<evidence type="ECO:0000256" key="2">
    <source>
        <dbReference type="ARBA" id="ARBA00022475"/>
    </source>
</evidence>
<evidence type="ECO:0000256" key="6">
    <source>
        <dbReference type="SAM" id="Phobius"/>
    </source>
</evidence>
<evidence type="ECO:0000313" key="8">
    <source>
        <dbReference type="Proteomes" id="UP000610966"/>
    </source>
</evidence>
<dbReference type="RefSeq" id="WP_204017762.1">
    <property type="nucleotide sequence ID" value="NZ_BOOG01000045.1"/>
</dbReference>
<dbReference type="GO" id="GO:0015658">
    <property type="term" value="F:branched-chain amino acid transmembrane transporter activity"/>
    <property type="evidence" value="ECO:0007669"/>
    <property type="project" value="InterPro"/>
</dbReference>
<feature type="transmembrane region" description="Helical" evidence="6">
    <location>
        <begin position="98"/>
        <end position="117"/>
    </location>
</feature>
<feature type="transmembrane region" description="Helical" evidence="6">
    <location>
        <begin position="278"/>
        <end position="300"/>
    </location>
</feature>
<feature type="transmembrane region" description="Helical" evidence="6">
    <location>
        <begin position="65"/>
        <end position="86"/>
    </location>
</feature>
<accession>A0A8J3W1S9</accession>
<evidence type="ECO:0000313" key="7">
    <source>
        <dbReference type="EMBL" id="GIH72091.1"/>
    </source>
</evidence>
<organism evidence="7 8">
    <name type="scientific">Sphaerimonospora thailandensis</name>
    <dbReference type="NCBI Taxonomy" id="795644"/>
    <lineage>
        <taxon>Bacteria</taxon>
        <taxon>Bacillati</taxon>
        <taxon>Actinomycetota</taxon>
        <taxon>Actinomycetes</taxon>
        <taxon>Streptosporangiales</taxon>
        <taxon>Streptosporangiaceae</taxon>
        <taxon>Sphaerimonospora</taxon>
    </lineage>
</organism>
<keyword evidence="5 6" id="KW-0472">Membrane</keyword>
<dbReference type="EMBL" id="BOOG01000045">
    <property type="protein sequence ID" value="GIH72091.1"/>
    <property type="molecule type" value="Genomic_DNA"/>
</dbReference>
<keyword evidence="8" id="KW-1185">Reference proteome</keyword>
<dbReference type="PANTHER" id="PTHR30482:SF10">
    <property type="entry name" value="HIGH-AFFINITY BRANCHED-CHAIN AMINO ACID TRANSPORT PROTEIN BRAE"/>
    <property type="match status" value="1"/>
</dbReference>
<dbReference type="InterPro" id="IPR001851">
    <property type="entry name" value="ABC_transp_permease"/>
</dbReference>
<feature type="transmembrane region" description="Helical" evidence="6">
    <location>
        <begin position="189"/>
        <end position="211"/>
    </location>
</feature>
<keyword evidence="4 6" id="KW-1133">Transmembrane helix</keyword>
<feature type="transmembrane region" description="Helical" evidence="6">
    <location>
        <begin position="21"/>
        <end position="45"/>
    </location>
</feature>
<feature type="transmembrane region" description="Helical" evidence="6">
    <location>
        <begin position="395"/>
        <end position="414"/>
    </location>
</feature>
<sequence length="569" mass="59955">MSGSGVTTARRRLIERARGRVPATTARAAALLGAVLSLASTFLAWSYGSAFPGNLTIYGYPGGAQVYVLVLALVAIVLLLLEVSPLRRVLAPGGAGGAVRVLASGVFLVTAFTVLAIGVELGGLINVEWGGWAALLAAAVFVVAGRLLPDDRPAVWSYRLPDWVEFLIIALVLGLALAAFVEALAIPEWEIFLCFLVALGGALTAAWRLGLVSWISEVGTRHRGVTVTAAFLVAAAFPFTQGSDNHWLNVMVNVGIFATTAIGLNIVVGLAGLLDLGYVAFLGVGAYVGALLSGAAASTIGWNPPFAVTVVIGAVITAIVGVLIGTPTLRVRGDYLAIVTLGFGEIFRITVNNLDGSTGPQVTNGPNGIPGIPDLKFLGIDFGQSHTVFGMNLGYFANYFFLELVLMAFVILVFSRMNNSRLGRAWLAIREDEVAAQAAGINTFRLKLLAFALGATLAGMAGTIQAHAISSITPDSYQFLNSAFLVAAVVLGGMGTVTGALLGSVVLLLLPEKFRFFQDNKLLIFGVTLVLVMRFRPEGVIANKRRKAEFHEEEISEELGREARAEGAR</sequence>
<evidence type="ECO:0000256" key="4">
    <source>
        <dbReference type="ARBA" id="ARBA00022989"/>
    </source>
</evidence>
<feature type="transmembrane region" description="Helical" evidence="6">
    <location>
        <begin position="482"/>
        <end position="510"/>
    </location>
</feature>
<feature type="transmembrane region" description="Helical" evidence="6">
    <location>
        <begin position="448"/>
        <end position="470"/>
    </location>
</feature>
<dbReference type="PANTHER" id="PTHR30482">
    <property type="entry name" value="HIGH-AFFINITY BRANCHED-CHAIN AMINO ACID TRANSPORT SYSTEM PERMEASE"/>
    <property type="match status" value="1"/>
</dbReference>
<comment type="caution">
    <text evidence="7">The sequence shown here is derived from an EMBL/GenBank/DDBJ whole genome shotgun (WGS) entry which is preliminary data.</text>
</comment>
<evidence type="ECO:0000256" key="3">
    <source>
        <dbReference type="ARBA" id="ARBA00022692"/>
    </source>
</evidence>
<feature type="transmembrane region" description="Helical" evidence="6">
    <location>
        <begin position="247"/>
        <end position="271"/>
    </location>
</feature>
<evidence type="ECO:0000256" key="5">
    <source>
        <dbReference type="ARBA" id="ARBA00023136"/>
    </source>
</evidence>
<gene>
    <name evidence="7" type="ORF">Mth01_43440</name>
</gene>
<dbReference type="CDD" id="cd06581">
    <property type="entry name" value="TM_PBP1_LivM_like"/>
    <property type="match status" value="1"/>
</dbReference>
<feature type="transmembrane region" description="Helical" evidence="6">
    <location>
        <begin position="306"/>
        <end position="326"/>
    </location>
</feature>
<dbReference type="InterPro" id="IPR043428">
    <property type="entry name" value="LivM-like"/>
</dbReference>
<dbReference type="Pfam" id="PF02653">
    <property type="entry name" value="BPD_transp_2"/>
    <property type="match status" value="1"/>
</dbReference>
<feature type="transmembrane region" description="Helical" evidence="6">
    <location>
        <begin position="160"/>
        <end position="183"/>
    </location>
</feature>
<keyword evidence="2" id="KW-1003">Cell membrane</keyword>
<keyword evidence="3 6" id="KW-0812">Transmembrane</keyword>
<dbReference type="GO" id="GO:0005886">
    <property type="term" value="C:plasma membrane"/>
    <property type="evidence" value="ECO:0007669"/>
    <property type="project" value="UniProtKB-SubCell"/>
</dbReference>
<reference evidence="7" key="1">
    <citation type="submission" date="2021-01" db="EMBL/GenBank/DDBJ databases">
        <title>Whole genome shotgun sequence of Sphaerimonospora thailandensis NBRC 107569.</title>
        <authorList>
            <person name="Komaki H."/>
            <person name="Tamura T."/>
        </authorList>
    </citation>
    <scope>NUCLEOTIDE SEQUENCE</scope>
    <source>
        <strain evidence="7">NBRC 107569</strain>
    </source>
</reference>
<proteinExistence type="predicted"/>
<name>A0A8J3W1S9_9ACTN</name>
<evidence type="ECO:0000256" key="1">
    <source>
        <dbReference type="ARBA" id="ARBA00004651"/>
    </source>
</evidence>
<feature type="transmembrane region" description="Helical" evidence="6">
    <location>
        <begin position="129"/>
        <end position="148"/>
    </location>
</feature>
<dbReference type="Proteomes" id="UP000610966">
    <property type="component" value="Unassembled WGS sequence"/>
</dbReference>
<dbReference type="AlphaFoldDB" id="A0A8J3W1S9"/>
<protein>
    <submittedName>
        <fullName evidence="7">Branched-chain amino acid ABC transporter permease</fullName>
    </submittedName>
</protein>
<feature type="transmembrane region" description="Helical" evidence="6">
    <location>
        <begin position="333"/>
        <end position="351"/>
    </location>
</feature>
<comment type="subcellular location">
    <subcellularLocation>
        <location evidence="1">Cell membrane</location>
        <topology evidence="1">Multi-pass membrane protein</topology>
    </subcellularLocation>
</comment>
<feature type="transmembrane region" description="Helical" evidence="6">
    <location>
        <begin position="223"/>
        <end position="241"/>
    </location>
</feature>